<evidence type="ECO:0000313" key="3">
    <source>
        <dbReference type="Proteomes" id="UP000266016"/>
    </source>
</evidence>
<dbReference type="CDD" id="cd04301">
    <property type="entry name" value="NAT_SF"/>
    <property type="match status" value="1"/>
</dbReference>
<dbReference type="EMBL" id="QWVS01000007">
    <property type="protein sequence ID" value="RID88370.1"/>
    <property type="molecule type" value="Genomic_DNA"/>
</dbReference>
<feature type="domain" description="N-acetyltransferase" evidence="1">
    <location>
        <begin position="1"/>
        <end position="157"/>
    </location>
</feature>
<sequence length="182" mass="21826">MEFKTVDHWDEEIWKKWRSIYHEAFGEKGAKSEKIIRNMFRKQTCFFHIVQDESEVYAIALSGKLRGTKILLIDYLAVREKHRNRGVGRMIINYIMSWSINREFDSIVIEVEAEQTSENLARIRFWEKCNFMLLPYIHHYRVVPEPYQAMVLKLVPEAELPEKGEEVFRLIERFHKKSFQGA</sequence>
<dbReference type="Gene3D" id="3.40.630.30">
    <property type="match status" value="1"/>
</dbReference>
<evidence type="ECO:0000313" key="2">
    <source>
        <dbReference type="EMBL" id="RID88370.1"/>
    </source>
</evidence>
<organism evidence="2 3">
    <name type="scientific">Peribacillus asahii</name>
    <dbReference type="NCBI Taxonomy" id="228899"/>
    <lineage>
        <taxon>Bacteria</taxon>
        <taxon>Bacillati</taxon>
        <taxon>Bacillota</taxon>
        <taxon>Bacilli</taxon>
        <taxon>Bacillales</taxon>
        <taxon>Bacillaceae</taxon>
        <taxon>Peribacillus</taxon>
    </lineage>
</organism>
<dbReference type="PROSITE" id="PS51186">
    <property type="entry name" value="GNAT"/>
    <property type="match status" value="1"/>
</dbReference>
<reference evidence="2 3" key="1">
    <citation type="submission" date="2018-08" db="EMBL/GenBank/DDBJ databases">
        <title>Bacillus jemisoniae sp. nov., Bacillus chryseoplanitiae sp. nov., Bacillus resnikiae sp. nov., and Bacillus frankliniae sp. nov., isolated from Viking spacecraft and associated surfaces.</title>
        <authorList>
            <person name="Seuylemezian A."/>
            <person name="Vaishampayan P."/>
        </authorList>
    </citation>
    <scope>NUCLEOTIDE SEQUENCE [LARGE SCALE GENOMIC DNA]</scope>
    <source>
        <strain evidence="2 3">MA001</strain>
    </source>
</reference>
<dbReference type="InterPro" id="IPR016181">
    <property type="entry name" value="Acyl_CoA_acyltransferase"/>
</dbReference>
<dbReference type="RefSeq" id="WP_119115894.1">
    <property type="nucleotide sequence ID" value="NZ_QWVS01000007.1"/>
</dbReference>
<evidence type="ECO:0000259" key="1">
    <source>
        <dbReference type="PROSITE" id="PS51186"/>
    </source>
</evidence>
<dbReference type="SUPFAM" id="SSF55729">
    <property type="entry name" value="Acyl-CoA N-acyltransferases (Nat)"/>
    <property type="match status" value="1"/>
</dbReference>
<keyword evidence="3" id="KW-1185">Reference proteome</keyword>
<dbReference type="GO" id="GO:0016747">
    <property type="term" value="F:acyltransferase activity, transferring groups other than amino-acyl groups"/>
    <property type="evidence" value="ECO:0007669"/>
    <property type="project" value="InterPro"/>
</dbReference>
<proteinExistence type="predicted"/>
<name>A0A398BKT2_9BACI</name>
<comment type="caution">
    <text evidence="2">The sequence shown here is derived from an EMBL/GenBank/DDBJ whole genome shotgun (WGS) entry which is preliminary data.</text>
</comment>
<gene>
    <name evidence="2" type="ORF">D1953_04075</name>
</gene>
<dbReference type="Pfam" id="PF00583">
    <property type="entry name" value="Acetyltransf_1"/>
    <property type="match status" value="1"/>
</dbReference>
<dbReference type="InterPro" id="IPR000182">
    <property type="entry name" value="GNAT_dom"/>
</dbReference>
<keyword evidence="2" id="KW-0808">Transferase</keyword>
<dbReference type="AlphaFoldDB" id="A0A398BKT2"/>
<dbReference type="Proteomes" id="UP000266016">
    <property type="component" value="Unassembled WGS sequence"/>
</dbReference>
<protein>
    <submittedName>
        <fullName evidence="2">GNAT family N-acetyltransferase</fullName>
    </submittedName>
</protein>
<accession>A0A398BKT2</accession>